<dbReference type="GO" id="GO:0046982">
    <property type="term" value="F:protein heterodimerization activity"/>
    <property type="evidence" value="ECO:0007669"/>
    <property type="project" value="InterPro"/>
</dbReference>
<accession>A0A0C2HAH6</accession>
<feature type="region of interest" description="Disordered" evidence="1">
    <location>
        <begin position="1"/>
        <end position="26"/>
    </location>
</feature>
<organism evidence="2 3">
    <name type="scientific">Ancylostoma duodenale</name>
    <dbReference type="NCBI Taxonomy" id="51022"/>
    <lineage>
        <taxon>Eukaryota</taxon>
        <taxon>Metazoa</taxon>
        <taxon>Ecdysozoa</taxon>
        <taxon>Nematoda</taxon>
        <taxon>Chromadorea</taxon>
        <taxon>Rhabditida</taxon>
        <taxon>Rhabditina</taxon>
        <taxon>Rhabditomorpha</taxon>
        <taxon>Strongyloidea</taxon>
        <taxon>Ancylostomatidae</taxon>
        <taxon>Ancylostomatinae</taxon>
        <taxon>Ancylostoma</taxon>
    </lineage>
</organism>
<dbReference type="Gene3D" id="1.10.20.10">
    <property type="entry name" value="Histone, subunit A"/>
    <property type="match status" value="1"/>
</dbReference>
<dbReference type="PANTHER" id="PTHR23430">
    <property type="entry name" value="HISTONE H2A"/>
    <property type="match status" value="1"/>
</dbReference>
<protein>
    <recommendedName>
        <fullName evidence="4">Histone H2A</fullName>
    </recommendedName>
</protein>
<evidence type="ECO:0000256" key="1">
    <source>
        <dbReference type="SAM" id="MobiDB-lite"/>
    </source>
</evidence>
<dbReference type="InterPro" id="IPR002119">
    <property type="entry name" value="Histone_H2A"/>
</dbReference>
<dbReference type="GO" id="GO:0030527">
    <property type="term" value="F:structural constituent of chromatin"/>
    <property type="evidence" value="ECO:0007669"/>
    <property type="project" value="InterPro"/>
</dbReference>
<dbReference type="PRINTS" id="PR00620">
    <property type="entry name" value="HISTONEH2A"/>
</dbReference>
<keyword evidence="3" id="KW-1185">Reference proteome</keyword>
<dbReference type="GO" id="GO:0003677">
    <property type="term" value="F:DNA binding"/>
    <property type="evidence" value="ECO:0007669"/>
    <property type="project" value="InterPro"/>
</dbReference>
<sequence length="64" mass="6818">MLADESASVFGSTTAQAAQTTSRNDRVSVKVSVYFAAVLEYLVAEVVEVAGNAAKDMSKHRIEP</sequence>
<evidence type="ECO:0008006" key="4">
    <source>
        <dbReference type="Google" id="ProtNLM"/>
    </source>
</evidence>
<gene>
    <name evidence="2" type="ORF">ANCDUO_01020</name>
</gene>
<proteinExistence type="predicted"/>
<dbReference type="AlphaFoldDB" id="A0A0C2HAH6"/>
<evidence type="ECO:0000313" key="3">
    <source>
        <dbReference type="Proteomes" id="UP000054047"/>
    </source>
</evidence>
<evidence type="ECO:0000313" key="2">
    <source>
        <dbReference type="EMBL" id="KIH68639.1"/>
    </source>
</evidence>
<dbReference type="EMBL" id="KN726326">
    <property type="protein sequence ID" value="KIH68639.1"/>
    <property type="molecule type" value="Genomic_DNA"/>
</dbReference>
<dbReference type="Proteomes" id="UP000054047">
    <property type="component" value="Unassembled WGS sequence"/>
</dbReference>
<dbReference type="InterPro" id="IPR009072">
    <property type="entry name" value="Histone-fold"/>
</dbReference>
<dbReference type="SUPFAM" id="SSF47113">
    <property type="entry name" value="Histone-fold"/>
    <property type="match status" value="1"/>
</dbReference>
<dbReference type="GO" id="GO:0000786">
    <property type="term" value="C:nucleosome"/>
    <property type="evidence" value="ECO:0007669"/>
    <property type="project" value="InterPro"/>
</dbReference>
<reference evidence="2 3" key="1">
    <citation type="submission" date="2013-12" db="EMBL/GenBank/DDBJ databases">
        <title>Draft genome of the parsitic nematode Ancylostoma duodenale.</title>
        <authorList>
            <person name="Mitreva M."/>
        </authorList>
    </citation>
    <scope>NUCLEOTIDE SEQUENCE [LARGE SCALE GENOMIC DNA]</scope>
    <source>
        <strain evidence="2 3">Zhejiang</strain>
    </source>
</reference>
<name>A0A0C2HAH6_9BILA</name>